<dbReference type="Proteomes" id="UP000799770">
    <property type="component" value="Unassembled WGS sequence"/>
</dbReference>
<reference evidence="2" key="1">
    <citation type="journal article" date="2020" name="Stud. Mycol.">
        <title>101 Dothideomycetes genomes: a test case for predicting lifestyles and emergence of pathogens.</title>
        <authorList>
            <person name="Haridas S."/>
            <person name="Albert R."/>
            <person name="Binder M."/>
            <person name="Bloem J."/>
            <person name="Labutti K."/>
            <person name="Salamov A."/>
            <person name="Andreopoulos B."/>
            <person name="Baker S."/>
            <person name="Barry K."/>
            <person name="Bills G."/>
            <person name="Bluhm B."/>
            <person name="Cannon C."/>
            <person name="Castanera R."/>
            <person name="Culley D."/>
            <person name="Daum C."/>
            <person name="Ezra D."/>
            <person name="Gonzalez J."/>
            <person name="Henrissat B."/>
            <person name="Kuo A."/>
            <person name="Liang C."/>
            <person name="Lipzen A."/>
            <person name="Lutzoni F."/>
            <person name="Magnuson J."/>
            <person name="Mondo S."/>
            <person name="Nolan M."/>
            <person name="Ohm R."/>
            <person name="Pangilinan J."/>
            <person name="Park H.-J."/>
            <person name="Ramirez L."/>
            <person name="Alfaro M."/>
            <person name="Sun H."/>
            <person name="Tritt A."/>
            <person name="Yoshinaga Y."/>
            <person name="Zwiers L.-H."/>
            <person name="Turgeon B."/>
            <person name="Goodwin S."/>
            <person name="Spatafora J."/>
            <person name="Crous P."/>
            <person name="Grigoriev I."/>
        </authorList>
    </citation>
    <scope>NUCLEOTIDE SEQUENCE</scope>
    <source>
        <strain evidence="2">CBS 627.86</strain>
    </source>
</reference>
<dbReference type="InterPro" id="IPR011009">
    <property type="entry name" value="Kinase-like_dom_sf"/>
</dbReference>
<dbReference type="InterPro" id="IPR002575">
    <property type="entry name" value="Aminoglycoside_PTrfase"/>
</dbReference>
<accession>A0A6A5YG10</accession>
<dbReference type="SUPFAM" id="SSF56112">
    <property type="entry name" value="Protein kinase-like (PK-like)"/>
    <property type="match status" value="1"/>
</dbReference>
<gene>
    <name evidence="2" type="ORF">BDV96DRAFT_694993</name>
</gene>
<organism evidence="2 3">
    <name type="scientific">Lophiotrema nucula</name>
    <dbReference type="NCBI Taxonomy" id="690887"/>
    <lineage>
        <taxon>Eukaryota</taxon>
        <taxon>Fungi</taxon>
        <taxon>Dikarya</taxon>
        <taxon>Ascomycota</taxon>
        <taxon>Pezizomycotina</taxon>
        <taxon>Dothideomycetes</taxon>
        <taxon>Pleosporomycetidae</taxon>
        <taxon>Pleosporales</taxon>
        <taxon>Lophiotremataceae</taxon>
        <taxon>Lophiotrema</taxon>
    </lineage>
</organism>
<protein>
    <recommendedName>
        <fullName evidence="1">Aminoglycoside phosphotransferase domain-containing protein</fullName>
    </recommendedName>
</protein>
<dbReference type="AlphaFoldDB" id="A0A6A5YG10"/>
<sequence length="332" mass="37756">MAVEGRSREEDHSEDISKYAAKAGSYDALSAHQISRFFNRHKFTTKADCSRMAAEILKSPVSPTQIQGGHSYTVAADSGQAFNVVQFRSSKLDVELVEHAKQSYGDFVPNCKYLGMLGDVHVYVWDLVPGPAFCRVRRQFLNLAMQQRLRQTVLDFARFSASAWIKNPTIRQSSASVEEYSRTLDQISHGLPDRIRWKLDEVRQGLPLIFRPEYPKAVQHDDFLENNFHVNEATGHITGVVDWADAIFAPFGVSLGGLETILGVQTSNRWYFHPHHVELMAHFWDTFYGEIGQISAQDRRSIEVARLFGLFRTYGFEEGDARIVYLEALCML</sequence>
<dbReference type="Pfam" id="PF01636">
    <property type="entry name" value="APH"/>
    <property type="match status" value="1"/>
</dbReference>
<name>A0A6A5YG10_9PLEO</name>
<evidence type="ECO:0000259" key="1">
    <source>
        <dbReference type="Pfam" id="PF01636"/>
    </source>
</evidence>
<keyword evidence="3" id="KW-1185">Reference proteome</keyword>
<evidence type="ECO:0000313" key="2">
    <source>
        <dbReference type="EMBL" id="KAF2105237.1"/>
    </source>
</evidence>
<dbReference type="Gene3D" id="3.90.1200.10">
    <property type="match status" value="1"/>
</dbReference>
<evidence type="ECO:0000313" key="3">
    <source>
        <dbReference type="Proteomes" id="UP000799770"/>
    </source>
</evidence>
<feature type="domain" description="Aminoglycoside phosphotransferase" evidence="1">
    <location>
        <begin position="163"/>
        <end position="251"/>
    </location>
</feature>
<dbReference type="OrthoDB" id="5598852at2759"/>
<dbReference type="EMBL" id="ML977394">
    <property type="protein sequence ID" value="KAF2105237.1"/>
    <property type="molecule type" value="Genomic_DNA"/>
</dbReference>
<proteinExistence type="predicted"/>